<name>A0A812JXM5_9DINO</name>
<reference evidence="2" key="1">
    <citation type="submission" date="2021-02" db="EMBL/GenBank/DDBJ databases">
        <authorList>
            <person name="Dougan E. K."/>
            <person name="Rhodes N."/>
            <person name="Thang M."/>
            <person name="Chan C."/>
        </authorList>
    </citation>
    <scope>NUCLEOTIDE SEQUENCE</scope>
</reference>
<feature type="compositionally biased region" description="Acidic residues" evidence="1">
    <location>
        <begin position="82"/>
        <end position="99"/>
    </location>
</feature>
<feature type="compositionally biased region" description="Basic and acidic residues" evidence="1">
    <location>
        <begin position="135"/>
        <end position="179"/>
    </location>
</feature>
<evidence type="ECO:0000313" key="2">
    <source>
        <dbReference type="EMBL" id="CAE7215919.1"/>
    </source>
</evidence>
<feature type="compositionally biased region" description="Polar residues" evidence="1">
    <location>
        <begin position="125"/>
        <end position="134"/>
    </location>
</feature>
<feature type="compositionally biased region" description="Basic residues" evidence="1">
    <location>
        <begin position="57"/>
        <end position="70"/>
    </location>
</feature>
<feature type="region of interest" description="Disordered" evidence="1">
    <location>
        <begin position="51"/>
        <end position="179"/>
    </location>
</feature>
<dbReference type="OrthoDB" id="431634at2759"/>
<organism evidence="2 3">
    <name type="scientific">Symbiodinium necroappetens</name>
    <dbReference type="NCBI Taxonomy" id="1628268"/>
    <lineage>
        <taxon>Eukaryota</taxon>
        <taxon>Sar</taxon>
        <taxon>Alveolata</taxon>
        <taxon>Dinophyceae</taxon>
        <taxon>Suessiales</taxon>
        <taxon>Symbiodiniaceae</taxon>
        <taxon>Symbiodinium</taxon>
    </lineage>
</organism>
<comment type="caution">
    <text evidence="2">The sequence shown here is derived from an EMBL/GenBank/DDBJ whole genome shotgun (WGS) entry which is preliminary data.</text>
</comment>
<proteinExistence type="predicted"/>
<keyword evidence="3" id="KW-1185">Reference proteome</keyword>
<protein>
    <submittedName>
        <fullName evidence="2">Uncharacterized protein</fullName>
    </submittedName>
</protein>
<dbReference type="Proteomes" id="UP000601435">
    <property type="component" value="Unassembled WGS sequence"/>
</dbReference>
<accession>A0A812JXM5</accession>
<dbReference type="AlphaFoldDB" id="A0A812JXM5"/>
<gene>
    <name evidence="2" type="ORF">SNEC2469_LOCUS2484</name>
</gene>
<evidence type="ECO:0000256" key="1">
    <source>
        <dbReference type="SAM" id="MobiDB-lite"/>
    </source>
</evidence>
<dbReference type="EMBL" id="CAJNJA010006809">
    <property type="protein sequence ID" value="CAE7215919.1"/>
    <property type="molecule type" value="Genomic_DNA"/>
</dbReference>
<sequence>MILATAGPGSTYDQDRINNIVAWVTNGDEELSSCLGFSVLRFLQQLRDEPPAWTQRQGHRAARRRRRRANRANPQGASGSEDLAEDPGGEAPEDDQDEPLDVHEESRESDDDIGDLPSVPPVSRTFINYRQGQQDPRKCWSEPANRADRREPAEGSEAEEGRTVTHKEEEWDEERRDTEREARRESLKKTVHFFLGELKDAEISQKATWMKEVAQRLSDADEKDYDLHLKRQVIEAFVRHVPELHPKAVPEILDKLCSLSGSTFLEDISLQSWELHVACAEAWARYCEGSAKYMDTDAMRSTMRLLTEESTEDSKKFEVMFEPVISAMRSLICGHRHSFQNDFVQETGQWLLLQMWNLLRLG</sequence>
<evidence type="ECO:0000313" key="3">
    <source>
        <dbReference type="Proteomes" id="UP000601435"/>
    </source>
</evidence>